<name>A0AA36JWN6_STRG3</name>
<feature type="transmembrane region" description="Helical" evidence="1">
    <location>
        <begin position="147"/>
        <end position="166"/>
    </location>
</feature>
<dbReference type="AlphaFoldDB" id="A0AA36JWN6"/>
<proteinExistence type="predicted"/>
<keyword evidence="1" id="KW-1133">Transmembrane helix</keyword>
<evidence type="ECO:0000313" key="2">
    <source>
        <dbReference type="EMBL" id="CBI13063.1"/>
    </source>
</evidence>
<dbReference type="KEGG" id="sga:GALLO_0571"/>
<feature type="transmembrane region" description="Helical" evidence="1">
    <location>
        <begin position="195"/>
        <end position="213"/>
    </location>
</feature>
<dbReference type="Proteomes" id="UP000001517">
    <property type="component" value="Chromosome"/>
</dbReference>
<feature type="transmembrane region" description="Helical" evidence="1">
    <location>
        <begin position="48"/>
        <end position="66"/>
    </location>
</feature>
<gene>
    <name evidence="2" type="ordered locus">GALLO_0571</name>
</gene>
<dbReference type="RefSeq" id="WP_012961597.1">
    <property type="nucleotide sequence ID" value="NC_013798.1"/>
</dbReference>
<keyword evidence="1" id="KW-0812">Transmembrane</keyword>
<evidence type="ECO:0000313" key="3">
    <source>
        <dbReference type="Proteomes" id="UP000001517"/>
    </source>
</evidence>
<accession>A0AA36JWN6</accession>
<reference evidence="2 3" key="1">
    <citation type="journal article" date="2010" name="J. Bacteriol.">
        <title>Genome sequence of Streptococcus gallolyticus: insights into its adaptation to the bovine rumen and its ability to cause endocarditis.</title>
        <authorList>
            <person name="Rusniok C."/>
            <person name="Couve E."/>
            <person name="Da Cunha V."/>
            <person name="El Gana R."/>
            <person name="Zidane N."/>
            <person name="Bouchier C."/>
            <person name="Poyart C."/>
            <person name="Leclercq R."/>
            <person name="Trieu-Cuot P."/>
            <person name="Glaser P."/>
        </authorList>
    </citation>
    <scope>NUCLEOTIDE SEQUENCE [LARGE SCALE GENOMIC DNA]</scope>
    <source>
        <strain evidence="2 3">UCN34</strain>
    </source>
</reference>
<feature type="transmembrane region" description="Helical" evidence="1">
    <location>
        <begin position="105"/>
        <end position="127"/>
    </location>
</feature>
<sequence>MELFIQTLESVFVLSRVKKQQEEIILERYHGPLITNGVELGHIKIVPWLNLIFSSLFYIFNSLMGYDVDSEFVKRAFLIWLCIDILSIVYSFFDSIIVKHQVFTYILLIINFVNLLFSLNYMGFILATSAEGTGNFFSSNLFVMGNALLITLISLIMTFFVYPYFYRRDRLTNGAYREKESEFNSEDNKLFSSNFLLIFGLVVFVPPLLTGYLENVFGLVIGILFSLVFPALVVDAFYAALYAKQHPEEIDEL</sequence>
<keyword evidence="1" id="KW-0472">Membrane</keyword>
<evidence type="ECO:0000256" key="1">
    <source>
        <dbReference type="SAM" id="Phobius"/>
    </source>
</evidence>
<dbReference type="EMBL" id="FN597254">
    <property type="protein sequence ID" value="CBI13063.1"/>
    <property type="molecule type" value="Genomic_DNA"/>
</dbReference>
<protein>
    <submittedName>
        <fullName evidence="2">Uncharacterized protein</fullName>
    </submittedName>
</protein>
<organism evidence="2 3">
    <name type="scientific">Streptococcus gallolyticus (strain UCN34)</name>
    <dbReference type="NCBI Taxonomy" id="637909"/>
    <lineage>
        <taxon>Bacteria</taxon>
        <taxon>Bacillati</taxon>
        <taxon>Bacillota</taxon>
        <taxon>Bacilli</taxon>
        <taxon>Lactobacillales</taxon>
        <taxon>Streptococcaceae</taxon>
        <taxon>Streptococcus</taxon>
    </lineage>
</organism>
<feature type="transmembrane region" description="Helical" evidence="1">
    <location>
        <begin position="72"/>
        <end position="93"/>
    </location>
</feature>
<feature type="transmembrane region" description="Helical" evidence="1">
    <location>
        <begin position="219"/>
        <end position="243"/>
    </location>
</feature>